<organism evidence="1 2">
    <name type="scientific">Syphacia muris</name>
    <dbReference type="NCBI Taxonomy" id="451379"/>
    <lineage>
        <taxon>Eukaryota</taxon>
        <taxon>Metazoa</taxon>
        <taxon>Ecdysozoa</taxon>
        <taxon>Nematoda</taxon>
        <taxon>Chromadorea</taxon>
        <taxon>Rhabditida</taxon>
        <taxon>Spirurina</taxon>
        <taxon>Oxyuridomorpha</taxon>
        <taxon>Oxyuroidea</taxon>
        <taxon>Oxyuridae</taxon>
        <taxon>Syphacia</taxon>
    </lineage>
</organism>
<accession>A0A0N5APL4</accession>
<dbReference type="AlphaFoldDB" id="A0A0N5APL4"/>
<dbReference type="Proteomes" id="UP000046393">
    <property type="component" value="Unplaced"/>
</dbReference>
<proteinExistence type="predicted"/>
<name>A0A0N5APL4_9BILA</name>
<protein>
    <submittedName>
        <fullName evidence="2">HORMA domain-containing protein</fullName>
    </submittedName>
</protein>
<evidence type="ECO:0000313" key="2">
    <source>
        <dbReference type="WBParaSite" id="SMUV_0000659601-mRNA-1"/>
    </source>
</evidence>
<keyword evidence="1" id="KW-1185">Reference proteome</keyword>
<reference evidence="2" key="1">
    <citation type="submission" date="2017-02" db="UniProtKB">
        <authorList>
            <consortium name="WormBaseParasite"/>
        </authorList>
    </citation>
    <scope>IDENTIFICATION</scope>
</reference>
<sequence>MNRDNGSLDKKLIDLDDDSLLSIFLTTDPQTVFNVLWFCFNVNMILSQLYGDFDAKWTWITRNEFSNESEIACGSFHNIGLLGALKCLKYVNVNNIVLSCIDSNINDPHSYISKFLDDLIVARIETFTFHYNMFTTKILSNISPEVFKNLVQLYSSILHLVGRLGVMGCFDMYKIFCPKFMNVYIISVKITTYILYERLEYVFAYIAGIIQVLQQECDGKLINVCWTFGGFQCADNTLEMLQVKTNFEACAGLIQPLQFISKGEVLATARADQQYKISIVDNPEEHGVSILFRSV</sequence>
<dbReference type="WBParaSite" id="SMUV_0000659601-mRNA-1">
    <property type="protein sequence ID" value="SMUV_0000659601-mRNA-1"/>
    <property type="gene ID" value="SMUV_0000659601"/>
</dbReference>
<evidence type="ECO:0000313" key="1">
    <source>
        <dbReference type="Proteomes" id="UP000046393"/>
    </source>
</evidence>